<dbReference type="OrthoDB" id="271937at2759"/>
<gene>
    <name evidence="10" type="primary">PUS10</name>
    <name evidence="10" type="ORF">BLAG_LOCUS17913</name>
</gene>
<keyword evidence="11" id="KW-1185">Reference proteome</keyword>
<dbReference type="EMBL" id="OV696689">
    <property type="protein sequence ID" value="CAH1263118.1"/>
    <property type="molecule type" value="Genomic_DNA"/>
</dbReference>
<evidence type="ECO:0000256" key="7">
    <source>
        <dbReference type="ARBA" id="ARBA00083669"/>
    </source>
</evidence>
<evidence type="ECO:0000313" key="11">
    <source>
        <dbReference type="Proteomes" id="UP000838412"/>
    </source>
</evidence>
<dbReference type="NCBIfam" id="TIGR01213">
    <property type="entry name" value="pseudo_Pus10arc"/>
    <property type="match status" value="1"/>
</dbReference>
<proteinExistence type="inferred from homology"/>
<comment type="similarity">
    <text evidence="1">Belongs to the pseudouridine synthase Pus10 family.</text>
</comment>
<evidence type="ECO:0000256" key="3">
    <source>
        <dbReference type="ARBA" id="ARBA00022694"/>
    </source>
</evidence>
<feature type="domain" description="Pus10 N-terminal eukaryotes" evidence="8">
    <location>
        <begin position="86"/>
        <end position="268"/>
    </location>
</feature>
<dbReference type="Gene3D" id="3.30.70.2510">
    <property type="match status" value="1"/>
</dbReference>
<evidence type="ECO:0000259" key="8">
    <source>
        <dbReference type="Pfam" id="PF21237"/>
    </source>
</evidence>
<evidence type="ECO:0000256" key="6">
    <source>
        <dbReference type="ARBA" id="ARBA00079393"/>
    </source>
</evidence>
<feature type="domain" description="Pus10-like C-terminal" evidence="9">
    <location>
        <begin position="274"/>
        <end position="505"/>
    </location>
</feature>
<dbReference type="EC" id="5.4.99.25" evidence="2"/>
<evidence type="ECO:0000256" key="2">
    <source>
        <dbReference type="ARBA" id="ARBA00012787"/>
    </source>
</evidence>
<dbReference type="GO" id="GO:0160148">
    <property type="term" value="F:tRNA pseudouridine(55) synthase activity"/>
    <property type="evidence" value="ECO:0007669"/>
    <property type="project" value="UniProtKB-EC"/>
</dbReference>
<protein>
    <recommendedName>
        <fullName evidence="2">tRNA pseudouridine(55) synthase</fullName>
        <ecNumber evidence="2">5.4.99.25</ecNumber>
    </recommendedName>
    <alternativeName>
        <fullName evidence="7">tRNA pseudouridine 55 synthase</fullName>
    </alternativeName>
    <alternativeName>
        <fullName evidence="5">tRNA pseudouridylate synthase</fullName>
    </alternativeName>
    <alternativeName>
        <fullName evidence="6">tRNA-uridine isomerase</fullName>
    </alternativeName>
</protein>
<sequence length="514" mass="58798">MAEELKQLKLFSDVAAMFAPAKSLYEAGCCPCCLLRFLGERDCQIYQKSAEELQTVALTLCNQPQGDVADSPTGDTTCVNTDDIPCIACLGILQHGCSEEFLEKIQQKMEEEGYKSQLFSLSLMTPIQLIVREHAVMLFLRERFSDLYTGQSIDKVTSMKDVYKWRCGPRLKDKLNMEYHHQIESPFLIQLMFQHKETETECSFLISACPKVFPTNSRKRKRDSEQAVLNRTSVTKAIGSLSESKFMSLVRCPPEKVDTMCRCQELTCYHEALFVAGRYNKYSRTLSQTPWVVDGERRGETSVSELICTRIKAMFMAQEYRFSSAGREDVDVRTLGRGRPFLVELIQPHISDVPLDKMKLLQKEINSETTDIAIRDLQIVSREESGKLKVGETEKTKSYSALVRVEKPIQPDDLKFLEEIKDLKLAQKTPIRVIHRRPLASRDRVIHNMSGEYIDSQHFTLHLKTQAGTYIKEFVHGDFGRTQPSLSTLMHMDTDILELDVESVDVDWPKTIDE</sequence>
<accession>A0A8J9ZTI5</accession>
<dbReference type="GO" id="GO:0031119">
    <property type="term" value="P:tRNA pseudouridine synthesis"/>
    <property type="evidence" value="ECO:0007669"/>
    <property type="project" value="UniProtKB-ARBA"/>
</dbReference>
<dbReference type="InterPro" id="IPR039894">
    <property type="entry name" value="Pus10-like"/>
</dbReference>
<dbReference type="Pfam" id="PF21238">
    <property type="entry name" value="Pus10_C"/>
    <property type="match status" value="1"/>
</dbReference>
<evidence type="ECO:0000313" key="10">
    <source>
        <dbReference type="EMBL" id="CAH1263118.1"/>
    </source>
</evidence>
<dbReference type="InterPro" id="IPR020103">
    <property type="entry name" value="PsdUridine_synth_cat_dom_sf"/>
</dbReference>
<evidence type="ECO:0000256" key="4">
    <source>
        <dbReference type="ARBA" id="ARBA00023235"/>
    </source>
</evidence>
<evidence type="ECO:0000256" key="5">
    <source>
        <dbReference type="ARBA" id="ARBA00075270"/>
    </source>
</evidence>
<dbReference type="Pfam" id="PF21237">
    <property type="entry name" value="Pus10_N_euk"/>
    <property type="match status" value="1"/>
</dbReference>
<reference evidence="10" key="1">
    <citation type="submission" date="2022-01" db="EMBL/GenBank/DDBJ databases">
        <authorList>
            <person name="Braso-Vives M."/>
        </authorList>
    </citation>
    <scope>NUCLEOTIDE SEQUENCE</scope>
</reference>
<dbReference type="InterPro" id="IPR048741">
    <property type="entry name" value="Pus10-like_C"/>
</dbReference>
<dbReference type="Proteomes" id="UP000838412">
    <property type="component" value="Chromosome 4"/>
</dbReference>
<organism evidence="10 11">
    <name type="scientific">Branchiostoma lanceolatum</name>
    <name type="common">Common lancelet</name>
    <name type="synonym">Amphioxus lanceolatum</name>
    <dbReference type="NCBI Taxonomy" id="7740"/>
    <lineage>
        <taxon>Eukaryota</taxon>
        <taxon>Metazoa</taxon>
        <taxon>Chordata</taxon>
        <taxon>Cephalochordata</taxon>
        <taxon>Leptocardii</taxon>
        <taxon>Amphioxiformes</taxon>
        <taxon>Branchiostomatidae</taxon>
        <taxon>Branchiostoma</taxon>
    </lineage>
</organism>
<keyword evidence="4" id="KW-0413">Isomerase</keyword>
<dbReference type="Gene3D" id="1.10.10.2050">
    <property type="match status" value="1"/>
</dbReference>
<evidence type="ECO:0000256" key="1">
    <source>
        <dbReference type="ARBA" id="ARBA00009652"/>
    </source>
</evidence>
<dbReference type="PANTHER" id="PTHR21568">
    <property type="entry name" value="TRNA PSEUDOURIDINE SYNTHASE PUS10"/>
    <property type="match status" value="1"/>
</dbReference>
<dbReference type="FunFam" id="3.30.70.2510:FF:000001">
    <property type="entry name" value="tRNA pseudouridine synthase Pus10"/>
    <property type="match status" value="1"/>
</dbReference>
<dbReference type="GO" id="GO:0003723">
    <property type="term" value="F:RNA binding"/>
    <property type="evidence" value="ECO:0007669"/>
    <property type="project" value="InterPro"/>
</dbReference>
<evidence type="ECO:0000259" key="9">
    <source>
        <dbReference type="Pfam" id="PF21238"/>
    </source>
</evidence>
<dbReference type="InterPro" id="IPR048742">
    <property type="entry name" value="Pus10_N_euk"/>
</dbReference>
<dbReference type="AlphaFoldDB" id="A0A8J9ZTI5"/>
<dbReference type="SUPFAM" id="SSF55120">
    <property type="entry name" value="Pseudouridine synthase"/>
    <property type="match status" value="1"/>
</dbReference>
<name>A0A8J9ZTI5_BRALA</name>
<dbReference type="PANTHER" id="PTHR21568:SF0">
    <property type="entry name" value="TRNA PSEUDOURIDINE SYNTHASE PUS10"/>
    <property type="match status" value="1"/>
</dbReference>
<keyword evidence="3" id="KW-0819">tRNA processing</keyword>
<dbReference type="Gene3D" id="3.30.70.3190">
    <property type="match status" value="1"/>
</dbReference>
<dbReference type="FunFam" id="3.30.70.3190:FF:000001">
    <property type="entry name" value="tRNA pseudouridine synthase Pus10"/>
    <property type="match status" value="1"/>
</dbReference>